<gene>
    <name evidence="3" type="ORF">WS67_17635</name>
</gene>
<evidence type="ECO:0000256" key="1">
    <source>
        <dbReference type="ARBA" id="ARBA00022747"/>
    </source>
</evidence>
<proteinExistence type="predicted"/>
<accession>A0A103DZT4</accession>
<keyword evidence="4" id="KW-1185">Reference proteome</keyword>
<evidence type="ECO:0000256" key="2">
    <source>
        <dbReference type="ARBA" id="ARBA00023125"/>
    </source>
</evidence>
<dbReference type="Gene3D" id="3.90.220.20">
    <property type="entry name" value="DNA methylase specificity domains"/>
    <property type="match status" value="2"/>
</dbReference>
<dbReference type="PANTHER" id="PTHR30408">
    <property type="entry name" value="TYPE-1 RESTRICTION ENZYME ECOKI SPECIFICITY PROTEIN"/>
    <property type="match status" value="1"/>
</dbReference>
<evidence type="ECO:0000313" key="3">
    <source>
        <dbReference type="EMBL" id="KVE25723.1"/>
    </source>
</evidence>
<dbReference type="SUPFAM" id="SSF116734">
    <property type="entry name" value="DNA methylase specificity domain"/>
    <property type="match status" value="2"/>
</dbReference>
<dbReference type="RefSeq" id="WP_059518721.1">
    <property type="nucleotide sequence ID" value="NZ_LOWA01000037.1"/>
</dbReference>
<dbReference type="Proteomes" id="UP000062788">
    <property type="component" value="Unassembled WGS sequence"/>
</dbReference>
<reference evidence="3 4" key="1">
    <citation type="submission" date="2015-11" db="EMBL/GenBank/DDBJ databases">
        <title>Expanding the genomic diversity of Burkholderia species for the development of highly accurate diagnostics.</title>
        <authorList>
            <person name="Sahl J."/>
            <person name="Keim P."/>
            <person name="Wagner D."/>
        </authorList>
    </citation>
    <scope>NUCLEOTIDE SEQUENCE [LARGE SCALE GENOMIC DNA]</scope>
    <source>
        <strain evidence="3 4">TSV85</strain>
    </source>
</reference>
<evidence type="ECO:0008006" key="5">
    <source>
        <dbReference type="Google" id="ProtNLM"/>
    </source>
</evidence>
<comment type="caution">
    <text evidence="3">The sequence shown here is derived from an EMBL/GenBank/DDBJ whole genome shotgun (WGS) entry which is preliminary data.</text>
</comment>
<dbReference type="GO" id="GO:0009307">
    <property type="term" value="P:DNA restriction-modification system"/>
    <property type="evidence" value="ECO:0007669"/>
    <property type="project" value="UniProtKB-KW"/>
</dbReference>
<sequence>MSVSIVEKATFGHDFARLDAEYVEHDSLAHEQRVRAKFDGAQLATLVAPVDSDDRKVKAAFQNSNKAIRYLAIDGVDTDDGLSFDTAFDAFEELPSRAQYLVQPGDILVSNVRPNRGAVALVRADQAGFVASSGFTLLRLADNAAVSSDYLFALLKTPFMRDQLVRRSRGSMYPAVVRSDVLDLFVPMPDPVVAKKVSECMARARQLQAEFFQKKATSRAMLGSLLGEIGSPPSPLETKRAGVDWTEVDANSMFRAGGAERLDAEFFRSEYFEFDARCKATGNTFVLGDYFELSPGRALAASADTTFYAKQGILTNVGVNWAAIEESEGRLAKGAWKLRKGDILLACTAHEIAYVGKRVDVISEIPKWVGDEVGCVPDLMIIRPKPTGSSYLSLQYVAAFLRSPSGLHQVQRCIRGLRGGHVYKDDLERFVRVPLPEEAWMREFDAVETEAELIRNEAKQIVASAVSRVSDMLR</sequence>
<dbReference type="InterPro" id="IPR052021">
    <property type="entry name" value="Type-I_RS_S_subunit"/>
</dbReference>
<dbReference type="AlphaFoldDB" id="A0A103DZT4"/>
<dbReference type="EMBL" id="LOWA01000037">
    <property type="protein sequence ID" value="KVE25723.1"/>
    <property type="molecule type" value="Genomic_DNA"/>
</dbReference>
<keyword evidence="2" id="KW-0238">DNA-binding</keyword>
<dbReference type="GO" id="GO:0003677">
    <property type="term" value="F:DNA binding"/>
    <property type="evidence" value="ECO:0007669"/>
    <property type="project" value="UniProtKB-KW"/>
</dbReference>
<evidence type="ECO:0000313" key="4">
    <source>
        <dbReference type="Proteomes" id="UP000062788"/>
    </source>
</evidence>
<keyword evidence="1" id="KW-0680">Restriction system</keyword>
<dbReference type="OrthoDB" id="164285at2"/>
<dbReference type="PANTHER" id="PTHR30408:SF13">
    <property type="entry name" value="TYPE I RESTRICTION ENZYME HINDI SPECIFICITY SUBUNIT"/>
    <property type="match status" value="1"/>
</dbReference>
<organism evidence="3 4">
    <name type="scientific">Burkholderia singularis</name>
    <dbReference type="NCBI Taxonomy" id="1503053"/>
    <lineage>
        <taxon>Bacteria</taxon>
        <taxon>Pseudomonadati</taxon>
        <taxon>Pseudomonadota</taxon>
        <taxon>Betaproteobacteria</taxon>
        <taxon>Burkholderiales</taxon>
        <taxon>Burkholderiaceae</taxon>
        <taxon>Burkholderia</taxon>
        <taxon>pseudomallei group</taxon>
    </lineage>
</organism>
<name>A0A103DZT4_9BURK</name>
<dbReference type="InterPro" id="IPR044946">
    <property type="entry name" value="Restrct_endonuc_typeI_TRD_sf"/>
</dbReference>
<protein>
    <recommendedName>
        <fullName evidence="5">Restriction endonuclease subunit S</fullName>
    </recommendedName>
</protein>